<sequence>MSRINVDLNPVSHITVDAIGQPGERVFYLQGESPDQVVTLLVEKFQIQTLALAVENI</sequence>
<name>A0A101FX14_9CHLR</name>
<dbReference type="Proteomes" id="UP000064249">
    <property type="component" value="Unassembled WGS sequence"/>
</dbReference>
<evidence type="ECO:0000313" key="2">
    <source>
        <dbReference type="Proteomes" id="UP000064249"/>
    </source>
</evidence>
<dbReference type="EMBL" id="LGFU01000088">
    <property type="protein sequence ID" value="KUK46026.1"/>
    <property type="molecule type" value="Genomic_DNA"/>
</dbReference>
<dbReference type="Pfam" id="PF11290">
    <property type="entry name" value="DUF3090"/>
    <property type="match status" value="1"/>
</dbReference>
<protein>
    <recommendedName>
        <fullName evidence="3">DUF3090 family protein</fullName>
    </recommendedName>
</protein>
<gene>
    <name evidence="1" type="ORF">XD73_1101</name>
</gene>
<reference evidence="1 2" key="1">
    <citation type="journal article" date="2015" name="MBio">
        <title>Genome-Resolved Metagenomic Analysis Reveals Roles for Candidate Phyla and Other Microbial Community Members in Biogeochemical Transformations in Oil Reservoirs.</title>
        <authorList>
            <person name="Hu P."/>
            <person name="Tom L."/>
            <person name="Singh A."/>
            <person name="Thomas B.C."/>
            <person name="Baker B.J."/>
            <person name="Piceno Y.M."/>
            <person name="Andersen G.L."/>
            <person name="Banfield J.F."/>
        </authorList>
    </citation>
    <scope>NUCLEOTIDE SEQUENCE [LARGE SCALE GENOMIC DNA]</scope>
    <source>
        <strain evidence="1">46_16</strain>
    </source>
</reference>
<evidence type="ECO:0008006" key="3">
    <source>
        <dbReference type="Google" id="ProtNLM"/>
    </source>
</evidence>
<evidence type="ECO:0000313" key="1">
    <source>
        <dbReference type="EMBL" id="KUK46026.1"/>
    </source>
</evidence>
<feature type="non-terminal residue" evidence="1">
    <location>
        <position position="57"/>
    </location>
</feature>
<dbReference type="InterPro" id="IPR021441">
    <property type="entry name" value="DUF3090"/>
</dbReference>
<dbReference type="AlphaFoldDB" id="A0A101FX14"/>
<accession>A0A101FX14</accession>
<proteinExistence type="predicted"/>
<comment type="caution">
    <text evidence="1">The sequence shown here is derived from an EMBL/GenBank/DDBJ whole genome shotgun (WGS) entry which is preliminary data.</text>
</comment>
<organism evidence="1 2">
    <name type="scientific">Anaerolinea thermophila</name>
    <dbReference type="NCBI Taxonomy" id="167964"/>
    <lineage>
        <taxon>Bacteria</taxon>
        <taxon>Bacillati</taxon>
        <taxon>Chloroflexota</taxon>
        <taxon>Anaerolineae</taxon>
        <taxon>Anaerolineales</taxon>
        <taxon>Anaerolineaceae</taxon>
        <taxon>Anaerolinea</taxon>
    </lineage>
</organism>